<dbReference type="SMART" id="SM00089">
    <property type="entry name" value="PKD"/>
    <property type="match status" value="1"/>
</dbReference>
<name>X0T782_9ZZZZ</name>
<evidence type="ECO:0000259" key="1">
    <source>
        <dbReference type="PROSITE" id="PS50093"/>
    </source>
</evidence>
<dbReference type="InterPro" id="IPR035986">
    <property type="entry name" value="PKD_dom_sf"/>
</dbReference>
<proteinExistence type="predicted"/>
<dbReference type="Gene3D" id="2.60.40.10">
    <property type="entry name" value="Immunoglobulins"/>
    <property type="match status" value="2"/>
</dbReference>
<organism evidence="2">
    <name type="scientific">marine sediment metagenome</name>
    <dbReference type="NCBI Taxonomy" id="412755"/>
    <lineage>
        <taxon>unclassified sequences</taxon>
        <taxon>metagenomes</taxon>
        <taxon>ecological metagenomes</taxon>
    </lineage>
</organism>
<dbReference type="InterPro" id="IPR036439">
    <property type="entry name" value="Dockerin_dom_sf"/>
</dbReference>
<evidence type="ECO:0000313" key="2">
    <source>
        <dbReference type="EMBL" id="GAF89054.1"/>
    </source>
</evidence>
<dbReference type="InterPro" id="IPR013783">
    <property type="entry name" value="Ig-like_fold"/>
</dbReference>
<feature type="non-terminal residue" evidence="2">
    <location>
        <position position="1"/>
    </location>
</feature>
<dbReference type="PROSITE" id="PS50093">
    <property type="entry name" value="PKD"/>
    <property type="match status" value="1"/>
</dbReference>
<dbReference type="InterPro" id="IPR000601">
    <property type="entry name" value="PKD_dom"/>
</dbReference>
<gene>
    <name evidence="2" type="ORF">S01H1_18730</name>
</gene>
<sequence length="299" mass="32739">GLNSPLGLFVYNKYRLGEALAWTKDNCPSSPNIWKYCQWTLNLLGEPEMPLWTDSIRGLVVTHQDHFPVVPSPFPVHVEDSSANPVESAYVCLWKGDEVYERGYTDSNGDLTLGVSPSTHGDMYVTVTGQNFLPYEGTSECVGNLPPVAGFTFDPPHPTRHDSVQFSSTSYDNDGTIISWQWDFGDDSTASGEQVTHLYENYASYAVTLIVEDDGGISDTAQTEVTIEPICGNVDDNGTDPNVADLIYLVDYLFFEGPPPPVMEAANIDGEGGLNVADLIYLVEYLFFGGPEPVCGPIE</sequence>
<dbReference type="AlphaFoldDB" id="X0T782"/>
<protein>
    <recommendedName>
        <fullName evidence="1">PKD domain-containing protein</fullName>
    </recommendedName>
</protein>
<feature type="domain" description="PKD" evidence="1">
    <location>
        <begin position="147"/>
        <end position="228"/>
    </location>
</feature>
<dbReference type="GO" id="GO:0000272">
    <property type="term" value="P:polysaccharide catabolic process"/>
    <property type="evidence" value="ECO:0007669"/>
    <property type="project" value="InterPro"/>
</dbReference>
<accession>X0T782</accession>
<dbReference type="InterPro" id="IPR022409">
    <property type="entry name" value="PKD/Chitinase_dom"/>
</dbReference>
<reference evidence="2" key="1">
    <citation type="journal article" date="2014" name="Front. Microbiol.">
        <title>High frequency of phylogenetically diverse reductive dehalogenase-homologous genes in deep subseafloor sedimentary metagenomes.</title>
        <authorList>
            <person name="Kawai M."/>
            <person name="Futagami T."/>
            <person name="Toyoda A."/>
            <person name="Takaki Y."/>
            <person name="Nishi S."/>
            <person name="Hori S."/>
            <person name="Arai W."/>
            <person name="Tsubouchi T."/>
            <person name="Morono Y."/>
            <person name="Uchiyama I."/>
            <person name="Ito T."/>
            <person name="Fujiyama A."/>
            <person name="Inagaki F."/>
            <person name="Takami H."/>
        </authorList>
    </citation>
    <scope>NUCLEOTIDE SEQUENCE</scope>
    <source>
        <strain evidence="2">Expedition CK06-06</strain>
    </source>
</reference>
<dbReference type="EMBL" id="BARS01010041">
    <property type="protein sequence ID" value="GAF89054.1"/>
    <property type="molecule type" value="Genomic_DNA"/>
</dbReference>
<dbReference type="Pfam" id="PF18911">
    <property type="entry name" value="PKD_4"/>
    <property type="match status" value="1"/>
</dbReference>
<comment type="caution">
    <text evidence="2">The sequence shown here is derived from an EMBL/GenBank/DDBJ whole genome shotgun (WGS) entry which is preliminary data.</text>
</comment>
<dbReference type="CDD" id="cd00146">
    <property type="entry name" value="PKD"/>
    <property type="match status" value="1"/>
</dbReference>
<dbReference type="Gene3D" id="1.10.1330.10">
    <property type="entry name" value="Dockerin domain"/>
    <property type="match status" value="1"/>
</dbReference>
<dbReference type="SUPFAM" id="SSF49299">
    <property type="entry name" value="PKD domain"/>
    <property type="match status" value="1"/>
</dbReference>